<feature type="compositionally biased region" description="Polar residues" evidence="1">
    <location>
        <begin position="522"/>
        <end position="532"/>
    </location>
</feature>
<feature type="compositionally biased region" description="Pro residues" evidence="1">
    <location>
        <begin position="451"/>
        <end position="520"/>
    </location>
</feature>
<organism evidence="2">
    <name type="scientific">Chrysotila carterae</name>
    <name type="common">Marine alga</name>
    <name type="synonym">Syracosphaera carterae</name>
    <dbReference type="NCBI Taxonomy" id="13221"/>
    <lineage>
        <taxon>Eukaryota</taxon>
        <taxon>Haptista</taxon>
        <taxon>Haptophyta</taxon>
        <taxon>Prymnesiophyceae</taxon>
        <taxon>Isochrysidales</taxon>
        <taxon>Isochrysidaceae</taxon>
        <taxon>Chrysotila</taxon>
    </lineage>
</organism>
<feature type="compositionally biased region" description="Low complexity" evidence="1">
    <location>
        <begin position="439"/>
        <end position="450"/>
    </location>
</feature>
<name>A0A7S4B1D1_CHRCT</name>
<feature type="region of interest" description="Disordered" evidence="1">
    <location>
        <begin position="290"/>
        <end position="642"/>
    </location>
</feature>
<feature type="region of interest" description="Disordered" evidence="1">
    <location>
        <begin position="121"/>
        <end position="141"/>
    </location>
</feature>
<protein>
    <submittedName>
        <fullName evidence="2">Uncharacterized protein</fullName>
    </submittedName>
</protein>
<sequence>MSNPSNSGWILGSPPPRSMPHLEVLTAVAKSVPDNRFVTIGELANKAYINSVLEFQALTLEELHGYAQKAGFEIPEDNTMIRVKLSTAFHHIWLPTERSARAQPTSASNDTSEAVPITKKRGGARSAMDSTVPPLQPLPGFDPREVRLTPTFLSMFPAAGSVECLAPQQEADLKNNMVMLLKAFPDPSVGERTARPVLDSISLQLESALPPLKPTGAFPNLQSRTFAKVLWNFQHNLRSRSATTHLVVATGESHYFPELKAAGFVKEEPSRKPLMNIFASEHDAYLAFSRSNRPSQPARTPSTGSTSIPFTRVSSSTSSSSWGDVLSQHEQQSRHQPHGSFQQHQPPPHSQQYTPQSTPQPFVHEHQPPPCQQDQDQEPNIQTHHMPPHPMPPPSPFNPPPPPPPFNPTPPLQPTPPLKPTPPPPPPRFNPTPPPPPFNQTLPLEPALNPTLPPPLNPTPPPPRFNPTPTPPPLSPTPPLKPMLNPTLPPPLDPPPPPPPFNPPPPPPPFNSTPPPPPFDPITQSQQVSRSGFLQPPSGGVRVACNAPGIPDLCGSLLSETTRHDRVKDRHLPKLKSMSKKAVKKQKLAASSNKTKSKPSRPAVDDSSDEEGAGNGDADCGAPNPSKDSTCDKDEAPADQAAHSLAADKMEPEILYEGDCRVSLLQSAANLVQANASGTAVVIPASKGFWETTDTHVFGWLGIVGKKKGKGWEVACIDGVSIIPWHILKTCLILPKECMS</sequence>
<feature type="compositionally biased region" description="Basic and acidic residues" evidence="1">
    <location>
        <begin position="561"/>
        <end position="572"/>
    </location>
</feature>
<dbReference type="PRINTS" id="PR01217">
    <property type="entry name" value="PRICHEXTENSN"/>
</dbReference>
<feature type="compositionally biased region" description="Basic residues" evidence="1">
    <location>
        <begin position="573"/>
        <end position="587"/>
    </location>
</feature>
<accession>A0A7S4B1D1</accession>
<dbReference type="AlphaFoldDB" id="A0A7S4B1D1"/>
<gene>
    <name evidence="2" type="ORF">PCAR00345_LOCUS3259</name>
</gene>
<feature type="compositionally biased region" description="Pro residues" evidence="1">
    <location>
        <begin position="388"/>
        <end position="438"/>
    </location>
</feature>
<dbReference type="EMBL" id="HBIZ01005684">
    <property type="protein sequence ID" value="CAE0750674.1"/>
    <property type="molecule type" value="Transcribed_RNA"/>
</dbReference>
<reference evidence="2" key="1">
    <citation type="submission" date="2021-01" db="EMBL/GenBank/DDBJ databases">
        <authorList>
            <person name="Corre E."/>
            <person name="Pelletier E."/>
            <person name="Niang G."/>
            <person name="Scheremetjew M."/>
            <person name="Finn R."/>
            <person name="Kale V."/>
            <person name="Holt S."/>
            <person name="Cochrane G."/>
            <person name="Meng A."/>
            <person name="Brown T."/>
            <person name="Cohen L."/>
        </authorList>
    </citation>
    <scope>NUCLEOTIDE SEQUENCE</scope>
    <source>
        <strain evidence="2">CCMP645</strain>
    </source>
</reference>
<feature type="compositionally biased region" description="Polar residues" evidence="1">
    <location>
        <begin position="290"/>
        <end position="313"/>
    </location>
</feature>
<proteinExistence type="predicted"/>
<feature type="compositionally biased region" description="Low complexity" evidence="1">
    <location>
        <begin position="338"/>
        <end position="361"/>
    </location>
</feature>
<evidence type="ECO:0000256" key="1">
    <source>
        <dbReference type="SAM" id="MobiDB-lite"/>
    </source>
</evidence>
<evidence type="ECO:0000313" key="2">
    <source>
        <dbReference type="EMBL" id="CAE0750674.1"/>
    </source>
</evidence>